<comment type="caution">
    <text evidence="1">The sequence shown here is derived from an EMBL/GenBank/DDBJ whole genome shotgun (WGS) entry which is preliminary data.</text>
</comment>
<evidence type="ECO:0000313" key="2">
    <source>
        <dbReference type="Proteomes" id="UP000287033"/>
    </source>
</evidence>
<proteinExistence type="predicted"/>
<gene>
    <name evidence="1" type="ORF">chiPu_0018779</name>
</gene>
<reference evidence="1 2" key="1">
    <citation type="journal article" date="2018" name="Nat. Ecol. Evol.">
        <title>Shark genomes provide insights into elasmobranch evolution and the origin of vertebrates.</title>
        <authorList>
            <person name="Hara Y"/>
            <person name="Yamaguchi K"/>
            <person name="Onimaru K"/>
            <person name="Kadota M"/>
            <person name="Koyanagi M"/>
            <person name="Keeley SD"/>
            <person name="Tatsumi K"/>
            <person name="Tanaka K"/>
            <person name="Motone F"/>
            <person name="Kageyama Y"/>
            <person name="Nozu R"/>
            <person name="Adachi N"/>
            <person name="Nishimura O"/>
            <person name="Nakagawa R"/>
            <person name="Tanegashima C"/>
            <person name="Kiyatake I"/>
            <person name="Matsumoto R"/>
            <person name="Murakumo K"/>
            <person name="Nishida K"/>
            <person name="Terakita A"/>
            <person name="Kuratani S"/>
            <person name="Sato K"/>
            <person name="Hyodo S Kuraku.S."/>
        </authorList>
    </citation>
    <scope>NUCLEOTIDE SEQUENCE [LARGE SCALE GENOMIC DNA]</scope>
</reference>
<evidence type="ECO:0000313" key="1">
    <source>
        <dbReference type="EMBL" id="GCC20167.1"/>
    </source>
</evidence>
<organism evidence="1 2">
    <name type="scientific">Chiloscyllium punctatum</name>
    <name type="common">Brownbanded bambooshark</name>
    <name type="synonym">Hemiscyllium punctatum</name>
    <dbReference type="NCBI Taxonomy" id="137246"/>
    <lineage>
        <taxon>Eukaryota</taxon>
        <taxon>Metazoa</taxon>
        <taxon>Chordata</taxon>
        <taxon>Craniata</taxon>
        <taxon>Vertebrata</taxon>
        <taxon>Chondrichthyes</taxon>
        <taxon>Elasmobranchii</taxon>
        <taxon>Galeomorphii</taxon>
        <taxon>Galeoidea</taxon>
        <taxon>Orectolobiformes</taxon>
        <taxon>Hemiscylliidae</taxon>
        <taxon>Chiloscyllium</taxon>
    </lineage>
</organism>
<dbReference type="EMBL" id="BEZZ01001691">
    <property type="protein sequence ID" value="GCC20167.1"/>
    <property type="molecule type" value="Genomic_DNA"/>
</dbReference>
<name>A0A401RPS0_CHIPU</name>
<dbReference type="AlphaFoldDB" id="A0A401RPS0"/>
<keyword evidence="2" id="KW-1185">Reference proteome</keyword>
<sequence>MQRATHNETEGRQCLPLEGIHLLIQRLRQESHKTAAFGWQSGAHALAFSLEPHSPLSKEHYSLLQQKENGVVNS</sequence>
<protein>
    <submittedName>
        <fullName evidence="1">Uncharacterized protein</fullName>
    </submittedName>
</protein>
<accession>A0A401RPS0</accession>
<dbReference type="Proteomes" id="UP000287033">
    <property type="component" value="Unassembled WGS sequence"/>
</dbReference>